<dbReference type="RefSeq" id="WP_367635850.1">
    <property type="nucleotide sequence ID" value="NZ_JBFNQN010000001.1"/>
</dbReference>
<evidence type="ECO:0000259" key="1">
    <source>
        <dbReference type="Pfam" id="PF12680"/>
    </source>
</evidence>
<dbReference type="SUPFAM" id="SSF54427">
    <property type="entry name" value="NTF2-like"/>
    <property type="match status" value="1"/>
</dbReference>
<feature type="domain" description="SnoaL-like" evidence="1">
    <location>
        <begin position="11"/>
        <end position="119"/>
    </location>
</feature>
<accession>A0ABV3P0W6</accession>
<keyword evidence="3" id="KW-1185">Reference proteome</keyword>
<name>A0ABV3P0W6_9ACTN</name>
<dbReference type="Gene3D" id="3.10.450.50">
    <property type="match status" value="1"/>
</dbReference>
<dbReference type="InterPro" id="IPR032710">
    <property type="entry name" value="NTF2-like_dom_sf"/>
</dbReference>
<reference evidence="2 3" key="1">
    <citation type="submission" date="2024-07" db="EMBL/GenBank/DDBJ databases">
        <authorList>
            <person name="Thanompreechachai J."/>
            <person name="Duangmal K."/>
        </authorList>
    </citation>
    <scope>NUCLEOTIDE SEQUENCE [LARGE SCALE GENOMIC DNA]</scope>
    <source>
        <strain evidence="2 3">KCTC 19886</strain>
    </source>
</reference>
<evidence type="ECO:0000313" key="2">
    <source>
        <dbReference type="EMBL" id="MEW9263254.1"/>
    </source>
</evidence>
<organism evidence="2 3">
    <name type="scientific">Kineococcus endophyticus</name>
    <dbReference type="NCBI Taxonomy" id="1181883"/>
    <lineage>
        <taxon>Bacteria</taxon>
        <taxon>Bacillati</taxon>
        <taxon>Actinomycetota</taxon>
        <taxon>Actinomycetes</taxon>
        <taxon>Kineosporiales</taxon>
        <taxon>Kineosporiaceae</taxon>
        <taxon>Kineococcus</taxon>
    </lineage>
</organism>
<protein>
    <submittedName>
        <fullName evidence="2">Nuclear transport factor 2 family protein</fullName>
    </submittedName>
</protein>
<gene>
    <name evidence="2" type="ORF">AB1207_00685</name>
</gene>
<dbReference type="EMBL" id="JBFNQN010000001">
    <property type="protein sequence ID" value="MEW9263254.1"/>
    <property type="molecule type" value="Genomic_DNA"/>
</dbReference>
<proteinExistence type="predicted"/>
<dbReference type="Pfam" id="PF12680">
    <property type="entry name" value="SnoaL_2"/>
    <property type="match status" value="1"/>
</dbReference>
<sequence length="140" mass="15411">MTEDRTPGDVVHAAFEALLAHDTDAFTDLFADDAVMEFPFAPADRPQRLEGRDAVVGYMAGYPDLLDVQRIHDVVLHQGVDPTDLVAEFSASGTVVATREPYTARYVAVLTIEQGRIRNYRDYWNPVAFADVPVGVGSRA</sequence>
<dbReference type="InterPro" id="IPR037401">
    <property type="entry name" value="SnoaL-like"/>
</dbReference>
<dbReference type="Proteomes" id="UP001555826">
    <property type="component" value="Unassembled WGS sequence"/>
</dbReference>
<evidence type="ECO:0000313" key="3">
    <source>
        <dbReference type="Proteomes" id="UP001555826"/>
    </source>
</evidence>
<dbReference type="CDD" id="cd00531">
    <property type="entry name" value="NTF2_like"/>
    <property type="match status" value="1"/>
</dbReference>
<comment type="caution">
    <text evidence="2">The sequence shown here is derived from an EMBL/GenBank/DDBJ whole genome shotgun (WGS) entry which is preliminary data.</text>
</comment>